<feature type="compositionally biased region" description="Polar residues" evidence="3">
    <location>
        <begin position="352"/>
        <end position="361"/>
    </location>
</feature>
<sequence length="603" mass="65555">MTDNASANSSEGAELLVGASGAGGKEVYEYTPDPGSLVIHDSSSQEGFDRDAYRLGRGAKEIDDSEVSPSTAYEFFRGKTYKSTAFRNGFSRRSWGLSDSGPLEVQGQLKQHAALNGRRAGETGSVDSAVSEFRESSFETPIGRLKRLQGEVEEMLDFVSSFLVEERAPASDRSEAQLASQLTEAGELAVESKDNAKHLGTHYVHYHTRRLPPAAQEALLFGRDPLSLIEELKKLRMQVTSVLSDKRTEALVSHVEPVTGMRSGAALLQQHLAAASAQLQRTLVSEGTEPSSSSGAASRESVKPTSVQLSSKNMCHDWQPNAGGTEGTGMGLCAARDAPAPAVAASDMPSETVASKSDQRGSKTNLTTAYEVYCVPSLSPMMEQSRITSLERRLAFVENKMGLQKMSLLPHADLFEAVAEMQERMKLLDHQKIESLQKRVQARRIRKAHTDALSALLLELHALQQRRHELDMAAEGLTASTGAAAVEAGKGIATSSAPSSDWQRVEELYDICERWKAPAALLPYVLQRLKLLKGIHQEAGGVAVRLSVLEKQQDELQAWVKRADDAVTQLQKTVLDSVAWAQRTVEQMQQRLAAVEFPAAADA</sequence>
<evidence type="ECO:0008006" key="6">
    <source>
        <dbReference type="Google" id="ProtNLM"/>
    </source>
</evidence>
<reference evidence="4" key="2">
    <citation type="submission" date="2013-10" db="EMBL/GenBank/DDBJ databases">
        <authorList>
            <person name="Aslett M."/>
        </authorList>
    </citation>
    <scope>NUCLEOTIDE SEQUENCE [LARGE SCALE GENOMIC DNA]</scope>
    <source>
        <strain evidence="4">Houghton</strain>
    </source>
</reference>
<name>U6L886_9EIME</name>
<evidence type="ECO:0000313" key="5">
    <source>
        <dbReference type="Proteomes" id="UP000030750"/>
    </source>
</evidence>
<dbReference type="GO" id="GO:0005737">
    <property type="term" value="C:cytoplasm"/>
    <property type="evidence" value="ECO:0007669"/>
    <property type="project" value="UniProtKB-SubCell"/>
</dbReference>
<proteinExistence type="predicted"/>
<dbReference type="InterPro" id="IPR028133">
    <property type="entry name" value="Dynamitin"/>
</dbReference>
<feature type="compositionally biased region" description="Low complexity" evidence="3">
    <location>
        <begin position="281"/>
        <end position="299"/>
    </location>
</feature>
<evidence type="ECO:0000256" key="2">
    <source>
        <dbReference type="ARBA" id="ARBA00022490"/>
    </source>
</evidence>
<dbReference type="Proteomes" id="UP000030750">
    <property type="component" value="Unassembled WGS sequence"/>
</dbReference>
<gene>
    <name evidence="4" type="ORF">EBH_0012950</name>
</gene>
<dbReference type="GO" id="GO:0005869">
    <property type="term" value="C:dynactin complex"/>
    <property type="evidence" value="ECO:0007669"/>
    <property type="project" value="InterPro"/>
</dbReference>
<evidence type="ECO:0000256" key="1">
    <source>
        <dbReference type="ARBA" id="ARBA00004496"/>
    </source>
</evidence>
<feature type="region of interest" description="Disordered" evidence="3">
    <location>
        <begin position="281"/>
        <end position="315"/>
    </location>
</feature>
<accession>U6L886</accession>
<keyword evidence="5" id="KW-1185">Reference proteome</keyword>
<dbReference type="EMBL" id="HG710441">
    <property type="protein sequence ID" value="CDJ46627.1"/>
    <property type="molecule type" value="Genomic_DNA"/>
</dbReference>
<dbReference type="VEuPathDB" id="ToxoDB:EBH_0012950"/>
<dbReference type="GO" id="GO:0007017">
    <property type="term" value="P:microtubule-based process"/>
    <property type="evidence" value="ECO:0007669"/>
    <property type="project" value="InterPro"/>
</dbReference>
<reference evidence="4" key="1">
    <citation type="submission" date="2013-10" db="EMBL/GenBank/DDBJ databases">
        <title>Genomic analysis of the causative agents of coccidiosis in chickens.</title>
        <authorList>
            <person name="Reid A.J."/>
            <person name="Blake D."/>
            <person name="Billington K."/>
            <person name="Browne H."/>
            <person name="Dunn M."/>
            <person name="Hung S."/>
            <person name="Kawahara F."/>
            <person name="Miranda-Saavedra D."/>
            <person name="Mourier T."/>
            <person name="Nagra H."/>
            <person name="Otto T.D."/>
            <person name="Rawlings N."/>
            <person name="Sanchez A."/>
            <person name="Sanders M."/>
            <person name="Subramaniam C."/>
            <person name="Tay Y."/>
            <person name="Dear P."/>
            <person name="Doerig C."/>
            <person name="Gruber A."/>
            <person name="Parkinson J."/>
            <person name="Shirley M."/>
            <person name="Wan K.L."/>
            <person name="Berriman M."/>
            <person name="Tomley F."/>
            <person name="Pain A."/>
        </authorList>
    </citation>
    <scope>NUCLEOTIDE SEQUENCE [LARGE SCALE GENOMIC DNA]</scope>
    <source>
        <strain evidence="4">Houghton</strain>
    </source>
</reference>
<keyword evidence="2" id="KW-0963">Cytoplasm</keyword>
<protein>
    <recommendedName>
        <fullName evidence="6">Dynactin subunit 2</fullName>
    </recommendedName>
</protein>
<dbReference type="OrthoDB" id="4977at2759"/>
<evidence type="ECO:0000256" key="3">
    <source>
        <dbReference type="SAM" id="MobiDB-lite"/>
    </source>
</evidence>
<organism evidence="4 5">
    <name type="scientific">Eimeria brunetti</name>
    <dbReference type="NCBI Taxonomy" id="51314"/>
    <lineage>
        <taxon>Eukaryota</taxon>
        <taxon>Sar</taxon>
        <taxon>Alveolata</taxon>
        <taxon>Apicomplexa</taxon>
        <taxon>Conoidasida</taxon>
        <taxon>Coccidia</taxon>
        <taxon>Eucoccidiorida</taxon>
        <taxon>Eimeriorina</taxon>
        <taxon>Eimeriidae</taxon>
        <taxon>Eimeria</taxon>
    </lineage>
</organism>
<dbReference type="Pfam" id="PF04912">
    <property type="entry name" value="Dynamitin"/>
    <property type="match status" value="1"/>
</dbReference>
<feature type="region of interest" description="Disordered" evidence="3">
    <location>
        <begin position="342"/>
        <end position="361"/>
    </location>
</feature>
<dbReference type="PANTHER" id="PTHR15346">
    <property type="entry name" value="DYNACTIN SUBUNIT"/>
    <property type="match status" value="1"/>
</dbReference>
<comment type="subcellular location">
    <subcellularLocation>
        <location evidence="1">Cytoplasm</location>
    </subcellularLocation>
</comment>
<feature type="compositionally biased region" description="Polar residues" evidence="3">
    <location>
        <begin position="303"/>
        <end position="313"/>
    </location>
</feature>
<dbReference type="AlphaFoldDB" id="U6L886"/>
<evidence type="ECO:0000313" key="4">
    <source>
        <dbReference type="EMBL" id="CDJ46627.1"/>
    </source>
</evidence>